<feature type="region of interest" description="Disordered" evidence="1">
    <location>
        <begin position="1"/>
        <end position="22"/>
    </location>
</feature>
<evidence type="ECO:0000256" key="1">
    <source>
        <dbReference type="SAM" id="MobiDB-lite"/>
    </source>
</evidence>
<evidence type="ECO:0000313" key="3">
    <source>
        <dbReference type="Proteomes" id="UP001566132"/>
    </source>
</evidence>
<name>A0ABD1FFV8_HYPHA</name>
<accession>A0ABD1FFV8</accession>
<keyword evidence="3" id="KW-1185">Reference proteome</keyword>
<feature type="compositionally biased region" description="Acidic residues" evidence="1">
    <location>
        <begin position="97"/>
        <end position="108"/>
    </location>
</feature>
<gene>
    <name evidence="2" type="ORF">ABEB36_001831</name>
</gene>
<feature type="region of interest" description="Disordered" evidence="1">
    <location>
        <begin position="54"/>
        <end position="253"/>
    </location>
</feature>
<dbReference type="AlphaFoldDB" id="A0ABD1FFV8"/>
<protein>
    <submittedName>
        <fullName evidence="2">Uncharacterized protein</fullName>
    </submittedName>
</protein>
<dbReference type="Proteomes" id="UP001566132">
    <property type="component" value="Unassembled WGS sequence"/>
</dbReference>
<sequence>MTGKQTKKHQDHHHHRQPQKALQLFFLSKTRVGHKQKQKKNKYYVSHRDADCLPLGSIMSEDSPLANNRTAEVFEYSPEPGQDDHPSYHHNRPSPLLEEEEEEEDEEESKPLASFSSSAASAASSSRGKSPVATTSKDVAVQVVVSPMSHDGCTRKTAVAVEPGRGRLFNSSTNVDNGKKESIDSPPPPTLNNDDGHQGQETNDGQQQQQQANNDNDNEIEGGGDQENEDQRDRRDEEENKSRKSDNIDKLDSVLIPNECNQDKDYDEDSCIVKCLYVTMTCCECSIM</sequence>
<proteinExistence type="predicted"/>
<reference evidence="2 3" key="1">
    <citation type="submission" date="2024-05" db="EMBL/GenBank/DDBJ databases">
        <title>Genetic variation in Jamaican populations of the coffee berry borer (Hypothenemus hampei).</title>
        <authorList>
            <person name="Errbii M."/>
            <person name="Myrie A."/>
        </authorList>
    </citation>
    <scope>NUCLEOTIDE SEQUENCE [LARGE SCALE GENOMIC DNA]</scope>
    <source>
        <strain evidence="2">JA-Hopewell-2020-01-JO</strain>
        <tissue evidence="2">Whole body</tissue>
    </source>
</reference>
<feature type="compositionally biased region" description="Low complexity" evidence="1">
    <location>
        <begin position="199"/>
        <end position="215"/>
    </location>
</feature>
<dbReference type="EMBL" id="JBDJPC010000001">
    <property type="protein sequence ID" value="KAL1518167.1"/>
    <property type="molecule type" value="Genomic_DNA"/>
</dbReference>
<feature type="compositionally biased region" description="Basic and acidic residues" evidence="1">
    <location>
        <begin position="229"/>
        <end position="252"/>
    </location>
</feature>
<comment type="caution">
    <text evidence="2">The sequence shown here is derived from an EMBL/GenBank/DDBJ whole genome shotgun (WGS) entry which is preliminary data.</text>
</comment>
<feature type="compositionally biased region" description="Basic residues" evidence="1">
    <location>
        <begin position="1"/>
        <end position="18"/>
    </location>
</feature>
<evidence type="ECO:0000313" key="2">
    <source>
        <dbReference type="EMBL" id="KAL1518167.1"/>
    </source>
</evidence>
<organism evidence="2 3">
    <name type="scientific">Hypothenemus hampei</name>
    <name type="common">Coffee berry borer</name>
    <dbReference type="NCBI Taxonomy" id="57062"/>
    <lineage>
        <taxon>Eukaryota</taxon>
        <taxon>Metazoa</taxon>
        <taxon>Ecdysozoa</taxon>
        <taxon>Arthropoda</taxon>
        <taxon>Hexapoda</taxon>
        <taxon>Insecta</taxon>
        <taxon>Pterygota</taxon>
        <taxon>Neoptera</taxon>
        <taxon>Endopterygota</taxon>
        <taxon>Coleoptera</taxon>
        <taxon>Polyphaga</taxon>
        <taxon>Cucujiformia</taxon>
        <taxon>Curculionidae</taxon>
        <taxon>Scolytinae</taxon>
        <taxon>Hypothenemus</taxon>
    </lineage>
</organism>
<feature type="compositionally biased region" description="Low complexity" evidence="1">
    <location>
        <begin position="113"/>
        <end position="126"/>
    </location>
</feature>
<feature type="compositionally biased region" description="Acidic residues" evidence="1">
    <location>
        <begin position="216"/>
        <end position="228"/>
    </location>
</feature>